<dbReference type="PROSITE" id="PS50208">
    <property type="entry name" value="CASPASE_P20"/>
    <property type="match status" value="1"/>
</dbReference>
<dbReference type="InterPro" id="IPR001309">
    <property type="entry name" value="Pept_C14_p20"/>
</dbReference>
<dbReference type="HOGENOM" id="CLU_036904_2_0_1"/>
<dbReference type="PRINTS" id="PR00376">
    <property type="entry name" value="IL1BCENZYME"/>
</dbReference>
<feature type="domain" description="Caspase family p20" evidence="18">
    <location>
        <begin position="26"/>
        <end position="150"/>
    </location>
</feature>
<dbReference type="STRING" id="99883.ENSTNIP00000021186"/>
<dbReference type="InterPro" id="IPR011600">
    <property type="entry name" value="Pept_C14_caspase"/>
</dbReference>
<evidence type="ECO:0000256" key="10">
    <source>
        <dbReference type="ARBA" id="ARBA00023145"/>
    </source>
</evidence>
<evidence type="ECO:0000256" key="9">
    <source>
        <dbReference type="ARBA" id="ARBA00022813"/>
    </source>
</evidence>
<sequence length="277" mass="31731">RMETDAFYGRNSIVDPAEEYKMDNKRRGLAIIFNQESFFWRLGLKDRHGTNADSYNLQRRLRELNFDVNVYNNYKQQEVLDIINAAAKADHSDVDCFLLVFLSHGENDHIYANDDKISIQDITSLFKGDKCKSLVGKPKIFIWQACRGDKHDEPATAAAFDDVDSESKKNEVEVDASAVHTLPAGADFIMCYSVAEGYYSHRETVNGSWYIQDLCDLLLRYGDSLEFTELLTLVNRKVSMRSVGYCRDPNAIGKKQVPCFASMLTKKLYFRPKKKSK</sequence>
<evidence type="ECO:0000256" key="4">
    <source>
        <dbReference type="ARBA" id="ARBA00022490"/>
    </source>
</evidence>
<evidence type="ECO:0000256" key="7">
    <source>
        <dbReference type="ARBA" id="ARBA00022801"/>
    </source>
</evidence>
<comment type="catalytic activity">
    <reaction evidence="12">
        <text>Strict requirement for Asp at position P1 and has a preferred cleavage sequence of Val-Glu-His-Asp-|-.</text>
        <dbReference type="EC" id="3.4.22.59"/>
    </reaction>
</comment>
<evidence type="ECO:0000259" key="18">
    <source>
        <dbReference type="PROSITE" id="PS50208"/>
    </source>
</evidence>
<dbReference type="InterPro" id="IPR015917">
    <property type="entry name" value="Pept_C14A"/>
</dbReference>
<keyword evidence="10" id="KW-0865">Zymogen</keyword>
<dbReference type="PANTHER" id="PTHR10454">
    <property type="entry name" value="CASPASE"/>
    <property type="match status" value="1"/>
</dbReference>
<evidence type="ECO:0000256" key="13">
    <source>
        <dbReference type="ARBA" id="ARBA00029473"/>
    </source>
</evidence>
<dbReference type="FunFam" id="3.40.50.1460:FF:000001">
    <property type="entry name" value="Caspase-3 preproprotein"/>
    <property type="match status" value="1"/>
</dbReference>
<dbReference type="SUPFAM" id="SSF52129">
    <property type="entry name" value="Caspase-like"/>
    <property type="match status" value="1"/>
</dbReference>
<proteinExistence type="inferred from homology"/>
<evidence type="ECO:0000256" key="11">
    <source>
        <dbReference type="ARBA" id="ARBA00023242"/>
    </source>
</evidence>
<dbReference type="Gene3D" id="3.40.50.1460">
    <property type="match status" value="1"/>
</dbReference>
<keyword evidence="6" id="KW-0053">Apoptosis</keyword>
<keyword evidence="9" id="KW-0068">Autocatalytic cleavage</keyword>
<evidence type="ECO:0000256" key="14">
    <source>
        <dbReference type="ARBA" id="ARBA00029486"/>
    </source>
</evidence>
<keyword evidence="11" id="KW-0539">Nucleus</keyword>
<dbReference type="GeneTree" id="ENSGT00940000155140"/>
<reference evidence="20" key="1">
    <citation type="journal article" date="2004" name="Nature">
        <title>Genome duplication in the teleost fish Tetraodon nigroviridis reveals the early vertebrate proto-karyotype.</title>
        <authorList>
            <person name="Jaillon O."/>
            <person name="Aury J.-M."/>
            <person name="Brunet F."/>
            <person name="Petit J.-L."/>
            <person name="Stange-Thomann N."/>
            <person name="Mauceli E."/>
            <person name="Bouneau L."/>
            <person name="Fischer C."/>
            <person name="Ozouf-Costaz C."/>
            <person name="Bernot A."/>
            <person name="Nicaud S."/>
            <person name="Jaffe D."/>
            <person name="Fisher S."/>
            <person name="Lutfalla G."/>
            <person name="Dossat C."/>
            <person name="Segurens B."/>
            <person name="Dasilva C."/>
            <person name="Salanoubat M."/>
            <person name="Levy M."/>
            <person name="Boudet N."/>
            <person name="Castellano S."/>
            <person name="Anthouard V."/>
            <person name="Jubin C."/>
            <person name="Castelli V."/>
            <person name="Katinka M."/>
            <person name="Vacherie B."/>
            <person name="Biemont C."/>
            <person name="Skalli Z."/>
            <person name="Cattolico L."/>
            <person name="Poulain J."/>
            <person name="De Berardinis V."/>
            <person name="Cruaud C."/>
            <person name="Duprat S."/>
            <person name="Brottier P."/>
            <person name="Coutanceau J.-P."/>
            <person name="Gouzy J."/>
            <person name="Parra G."/>
            <person name="Lardier G."/>
            <person name="Chapple C."/>
            <person name="McKernan K.J."/>
            <person name="McEwan P."/>
            <person name="Bosak S."/>
            <person name="Kellis M."/>
            <person name="Volff J.-N."/>
            <person name="Guigo R."/>
            <person name="Zody M.C."/>
            <person name="Mesirov J."/>
            <person name="Lindblad-Toh K."/>
            <person name="Birren B."/>
            <person name="Nusbaum C."/>
            <person name="Kahn D."/>
            <person name="Robinson-Rechavi M."/>
            <person name="Laudet V."/>
            <person name="Schachter V."/>
            <person name="Quetier F."/>
            <person name="Saurin W."/>
            <person name="Scarpelli C."/>
            <person name="Wincker P."/>
            <person name="Lander E.S."/>
            <person name="Weissenbach J."/>
            <person name="Roest Crollius H."/>
        </authorList>
    </citation>
    <scope>NUCLEOTIDE SEQUENCE [LARGE SCALE GENOMIC DNA]</scope>
</reference>
<dbReference type="GO" id="GO:0006508">
    <property type="term" value="P:proteolysis"/>
    <property type="evidence" value="ECO:0007669"/>
    <property type="project" value="UniProtKB-KW"/>
</dbReference>
<dbReference type="InterPro" id="IPR029030">
    <property type="entry name" value="Caspase-like_dom_sf"/>
</dbReference>
<dbReference type="Ensembl" id="ENSTNIT00000021420.1">
    <property type="protein sequence ID" value="ENSTNIP00000021186.1"/>
    <property type="gene ID" value="ENSTNIG00000018020.1"/>
</dbReference>
<reference evidence="19" key="3">
    <citation type="submission" date="2025-09" db="UniProtKB">
        <authorList>
            <consortium name="Ensembl"/>
        </authorList>
    </citation>
    <scope>IDENTIFICATION</scope>
</reference>
<dbReference type="Proteomes" id="UP000007303">
    <property type="component" value="Unassembled WGS sequence"/>
</dbReference>
<dbReference type="GO" id="GO:0006915">
    <property type="term" value="P:apoptotic process"/>
    <property type="evidence" value="ECO:0007669"/>
    <property type="project" value="UniProtKB-KW"/>
</dbReference>
<protein>
    <recommendedName>
        <fullName evidence="15">Caspase-6</fullName>
        <ecNumber evidence="14">3.4.22.59</ecNumber>
    </recommendedName>
</protein>
<evidence type="ECO:0000256" key="2">
    <source>
        <dbReference type="ARBA" id="ARBA00004496"/>
    </source>
</evidence>
<keyword evidence="4" id="KW-0963">Cytoplasm</keyword>
<dbReference type="OMA" id="CEMIRKH"/>
<comment type="subunit">
    <text evidence="13">Heterotetramer that consists of two anti-parallel arranged heterodimers, each one formed by a 18 kDa (Caspase-6 subunit p18) and a 11 kDa (Caspase-6 subunit p11) subunit.</text>
</comment>
<organism evidence="19 20">
    <name type="scientific">Tetraodon nigroviridis</name>
    <name type="common">Spotted green pufferfish</name>
    <name type="synonym">Chelonodon nigroviridis</name>
    <dbReference type="NCBI Taxonomy" id="99883"/>
    <lineage>
        <taxon>Eukaryota</taxon>
        <taxon>Metazoa</taxon>
        <taxon>Chordata</taxon>
        <taxon>Craniata</taxon>
        <taxon>Vertebrata</taxon>
        <taxon>Euteleostomi</taxon>
        <taxon>Actinopterygii</taxon>
        <taxon>Neopterygii</taxon>
        <taxon>Teleostei</taxon>
        <taxon>Neoteleostei</taxon>
        <taxon>Acanthomorphata</taxon>
        <taxon>Eupercaria</taxon>
        <taxon>Tetraodontiformes</taxon>
        <taxon>Tetradontoidea</taxon>
        <taxon>Tetraodontidae</taxon>
        <taxon>Tetraodon</taxon>
    </lineage>
</organism>
<comment type="similarity">
    <text evidence="3 16">Belongs to the peptidase C14A family.</text>
</comment>
<dbReference type="EC" id="3.4.22.59" evidence="14"/>
<name>H3DKY8_TETNG</name>
<dbReference type="Pfam" id="PF00656">
    <property type="entry name" value="Peptidase_C14"/>
    <property type="match status" value="1"/>
</dbReference>
<dbReference type="GO" id="GO:0004197">
    <property type="term" value="F:cysteine-type endopeptidase activity"/>
    <property type="evidence" value="ECO:0007669"/>
    <property type="project" value="InterPro"/>
</dbReference>
<evidence type="ECO:0000256" key="15">
    <source>
        <dbReference type="ARBA" id="ARBA00029534"/>
    </source>
</evidence>
<dbReference type="CDD" id="cd00032">
    <property type="entry name" value="CASc"/>
    <property type="match status" value="1"/>
</dbReference>
<dbReference type="PANTHER" id="PTHR10454:SF206">
    <property type="entry name" value="CASPASE-6"/>
    <property type="match status" value="1"/>
</dbReference>
<evidence type="ECO:0000256" key="5">
    <source>
        <dbReference type="ARBA" id="ARBA00022670"/>
    </source>
</evidence>
<dbReference type="PROSITE" id="PS01121">
    <property type="entry name" value="CASPASE_HIS"/>
    <property type="match status" value="1"/>
</dbReference>
<comment type="subcellular location">
    <subcellularLocation>
        <location evidence="2">Cytoplasm</location>
    </subcellularLocation>
    <subcellularLocation>
        <location evidence="1">Nucleus</location>
    </subcellularLocation>
</comment>
<dbReference type="InParanoid" id="H3DKY8"/>
<evidence type="ECO:0000256" key="12">
    <source>
        <dbReference type="ARBA" id="ARBA00029356"/>
    </source>
</evidence>
<dbReference type="GO" id="GO:0005737">
    <property type="term" value="C:cytoplasm"/>
    <property type="evidence" value="ECO:0007669"/>
    <property type="project" value="UniProtKB-SubCell"/>
</dbReference>
<dbReference type="PROSITE" id="PS50207">
    <property type="entry name" value="CASPASE_P10"/>
    <property type="match status" value="1"/>
</dbReference>
<dbReference type="GO" id="GO:0043525">
    <property type="term" value="P:positive regulation of neuron apoptotic process"/>
    <property type="evidence" value="ECO:0007669"/>
    <property type="project" value="TreeGrafter"/>
</dbReference>
<evidence type="ECO:0000259" key="17">
    <source>
        <dbReference type="PROSITE" id="PS50207"/>
    </source>
</evidence>
<evidence type="ECO:0000256" key="3">
    <source>
        <dbReference type="ARBA" id="ARBA00010134"/>
    </source>
</evidence>
<accession>H3DKY8</accession>
<evidence type="ECO:0000313" key="20">
    <source>
        <dbReference type="Proteomes" id="UP000007303"/>
    </source>
</evidence>
<dbReference type="InterPro" id="IPR002138">
    <property type="entry name" value="Pept_C14_p10"/>
</dbReference>
<evidence type="ECO:0000256" key="8">
    <source>
        <dbReference type="ARBA" id="ARBA00022807"/>
    </source>
</evidence>
<dbReference type="GO" id="GO:0005634">
    <property type="term" value="C:nucleus"/>
    <property type="evidence" value="ECO:0007669"/>
    <property type="project" value="UniProtKB-SubCell"/>
</dbReference>
<dbReference type="InterPro" id="IPR016129">
    <property type="entry name" value="Caspase_his_AS"/>
</dbReference>
<evidence type="ECO:0000256" key="6">
    <source>
        <dbReference type="ARBA" id="ARBA00022703"/>
    </source>
</evidence>
<dbReference type="AlphaFoldDB" id="H3DKY8"/>
<evidence type="ECO:0000256" key="16">
    <source>
        <dbReference type="RuleBase" id="RU003971"/>
    </source>
</evidence>
<keyword evidence="20" id="KW-1185">Reference proteome</keyword>
<keyword evidence="8" id="KW-0788">Thiol protease</keyword>
<dbReference type="InterPro" id="IPR002398">
    <property type="entry name" value="Pept_C14"/>
</dbReference>
<keyword evidence="7" id="KW-0378">Hydrolase</keyword>
<evidence type="ECO:0000256" key="1">
    <source>
        <dbReference type="ARBA" id="ARBA00004123"/>
    </source>
</evidence>
<evidence type="ECO:0000313" key="19">
    <source>
        <dbReference type="Ensembl" id="ENSTNIP00000021186.1"/>
    </source>
</evidence>
<dbReference type="SMART" id="SM00115">
    <property type="entry name" value="CASc"/>
    <property type="match status" value="1"/>
</dbReference>
<reference evidence="19" key="2">
    <citation type="submission" date="2025-08" db="UniProtKB">
        <authorList>
            <consortium name="Ensembl"/>
        </authorList>
    </citation>
    <scope>IDENTIFICATION</scope>
</reference>
<keyword evidence="5" id="KW-0645">Protease</keyword>
<feature type="domain" description="Caspase family p10" evidence="17">
    <location>
        <begin position="178"/>
        <end position="272"/>
    </location>
</feature>